<accession>A0A177SAA4</accession>
<evidence type="ECO:0000256" key="1">
    <source>
        <dbReference type="ARBA" id="ARBA00004651"/>
    </source>
</evidence>
<dbReference type="Pfam" id="PF01810">
    <property type="entry name" value="LysE"/>
    <property type="match status" value="1"/>
</dbReference>
<dbReference type="RefSeq" id="WP_064304525.1">
    <property type="nucleotide sequence ID" value="NZ_LUCV01000049.1"/>
</dbReference>
<evidence type="ECO:0000256" key="2">
    <source>
        <dbReference type="ARBA" id="ARBA00022475"/>
    </source>
</evidence>
<dbReference type="GO" id="GO:0005886">
    <property type="term" value="C:plasma membrane"/>
    <property type="evidence" value="ECO:0007669"/>
    <property type="project" value="UniProtKB-SubCell"/>
</dbReference>
<dbReference type="Proteomes" id="UP000077752">
    <property type="component" value="Unassembled WGS sequence"/>
</dbReference>
<feature type="transmembrane region" description="Helical" evidence="6">
    <location>
        <begin position="71"/>
        <end position="91"/>
    </location>
</feature>
<comment type="subcellular location">
    <subcellularLocation>
        <location evidence="1">Cell membrane</location>
        <topology evidence="1">Multi-pass membrane protein</topology>
    </subcellularLocation>
</comment>
<feature type="transmembrane region" description="Helical" evidence="6">
    <location>
        <begin position="112"/>
        <end position="133"/>
    </location>
</feature>
<dbReference type="EMBL" id="LUCV01000049">
    <property type="protein sequence ID" value="OAI84736.1"/>
    <property type="molecule type" value="Genomic_DNA"/>
</dbReference>
<protein>
    <recommendedName>
        <fullName evidence="9">LysE family translocator</fullName>
    </recommendedName>
</protein>
<feature type="transmembrane region" description="Helical" evidence="6">
    <location>
        <begin position="6"/>
        <end position="31"/>
    </location>
</feature>
<evidence type="ECO:0000313" key="8">
    <source>
        <dbReference type="Proteomes" id="UP000077752"/>
    </source>
</evidence>
<comment type="caution">
    <text evidence="7">The sequence shown here is derived from an EMBL/GenBank/DDBJ whole genome shotgun (WGS) entry which is preliminary data.</text>
</comment>
<feature type="transmembrane region" description="Helical" evidence="6">
    <location>
        <begin position="43"/>
        <end position="65"/>
    </location>
</feature>
<keyword evidence="2" id="KW-1003">Cell membrane</keyword>
<dbReference type="PANTHER" id="PTHR30086:SF20">
    <property type="entry name" value="ARGININE EXPORTER PROTEIN ARGO-RELATED"/>
    <property type="match status" value="1"/>
</dbReference>
<dbReference type="AlphaFoldDB" id="A0A177SAA4"/>
<evidence type="ECO:0000313" key="7">
    <source>
        <dbReference type="EMBL" id="OAI84736.1"/>
    </source>
</evidence>
<evidence type="ECO:0008006" key="9">
    <source>
        <dbReference type="Google" id="ProtNLM"/>
    </source>
</evidence>
<keyword evidence="5 6" id="KW-0472">Membrane</keyword>
<proteinExistence type="predicted"/>
<feature type="transmembrane region" description="Helical" evidence="6">
    <location>
        <begin position="139"/>
        <end position="164"/>
    </location>
</feature>
<dbReference type="GO" id="GO:0015171">
    <property type="term" value="F:amino acid transmembrane transporter activity"/>
    <property type="evidence" value="ECO:0007669"/>
    <property type="project" value="TreeGrafter"/>
</dbReference>
<reference evidence="7 8" key="1">
    <citation type="submission" date="2016-03" db="EMBL/GenBank/DDBJ databases">
        <title>Draft Genome Assembly of Pseudomonas putida strain CBF10-2.</title>
        <authorList>
            <person name="Iyer R.S."/>
            <person name="Damania A."/>
        </authorList>
    </citation>
    <scope>NUCLEOTIDE SEQUENCE [LARGE SCALE GENOMIC DNA]</scope>
    <source>
        <strain evidence="7 8">CBF10-2</strain>
    </source>
</reference>
<evidence type="ECO:0000256" key="3">
    <source>
        <dbReference type="ARBA" id="ARBA00022692"/>
    </source>
</evidence>
<evidence type="ECO:0000256" key="4">
    <source>
        <dbReference type="ARBA" id="ARBA00022989"/>
    </source>
</evidence>
<gene>
    <name evidence="7" type="ORF">AYO28_02315</name>
</gene>
<name>A0A177SAA4_PSEPU</name>
<organism evidence="7 8">
    <name type="scientific">Pseudomonas putida</name>
    <name type="common">Arthrobacter siderocapsulatus</name>
    <dbReference type="NCBI Taxonomy" id="303"/>
    <lineage>
        <taxon>Bacteria</taxon>
        <taxon>Pseudomonadati</taxon>
        <taxon>Pseudomonadota</taxon>
        <taxon>Gammaproteobacteria</taxon>
        <taxon>Pseudomonadales</taxon>
        <taxon>Pseudomonadaceae</taxon>
        <taxon>Pseudomonas</taxon>
    </lineage>
</organism>
<feature type="transmembrane region" description="Helical" evidence="6">
    <location>
        <begin position="176"/>
        <end position="196"/>
    </location>
</feature>
<dbReference type="InterPro" id="IPR001123">
    <property type="entry name" value="LeuE-type"/>
</dbReference>
<keyword evidence="3 6" id="KW-0812">Transmembrane</keyword>
<keyword evidence="4 6" id="KW-1133">Transmembrane helix</keyword>
<evidence type="ECO:0000256" key="5">
    <source>
        <dbReference type="ARBA" id="ARBA00023136"/>
    </source>
</evidence>
<dbReference type="PANTHER" id="PTHR30086">
    <property type="entry name" value="ARGININE EXPORTER PROTEIN ARGO"/>
    <property type="match status" value="1"/>
</dbReference>
<sequence>MNTTLLIAYLGTIVLLIATPGPVVLLVVDAASRSGTASAIRTALGANAASLVLVATAAGVLAGALALSPHLLQWGALAGCLFIGWLGFSGLRDGGEGETSPDRKANGWWQGFLIGISNPKDILFFVALFPQFIPVTGSFGTSVGLLALLWLLVDLGILALYIGLMRHALAQRYRAWVSRLSAWMLLLLAALGVIYWCSVLLG</sequence>
<evidence type="ECO:0000256" key="6">
    <source>
        <dbReference type="SAM" id="Phobius"/>
    </source>
</evidence>